<feature type="non-terminal residue" evidence="1">
    <location>
        <position position="132"/>
    </location>
</feature>
<dbReference type="EMBL" id="JBHTHX010001362">
    <property type="protein sequence ID" value="MFD0888501.1"/>
    <property type="molecule type" value="Genomic_DNA"/>
</dbReference>
<reference evidence="2" key="1">
    <citation type="journal article" date="2019" name="Int. J. Syst. Evol. Microbiol.">
        <title>The Global Catalogue of Microorganisms (GCM) 10K type strain sequencing project: providing services to taxonomists for standard genome sequencing and annotation.</title>
        <authorList>
            <consortium name="The Broad Institute Genomics Platform"/>
            <consortium name="The Broad Institute Genome Sequencing Center for Infectious Disease"/>
            <person name="Wu L."/>
            <person name="Ma J."/>
        </authorList>
    </citation>
    <scope>NUCLEOTIDE SEQUENCE [LARGE SCALE GENOMIC DNA]</scope>
    <source>
        <strain evidence="2">CCUG 62974</strain>
    </source>
</reference>
<keyword evidence="2" id="KW-1185">Reference proteome</keyword>
<accession>A0ABW3E099</accession>
<name>A0ABW3E099_9ACTN</name>
<gene>
    <name evidence="1" type="ORF">ACFQ08_28540</name>
</gene>
<sequence length="132" mass="14681">MTELDSRLRAVCDLSLPQMREMAGRHEYDGRIQDLSPEGVRAGLAALGRGEPPADPHDAAHLRIFEEDAQVRYGELELHRSNPLPHLENLDLAAYDREYAPEAERAAARNAHLALWPEAVDHAIASLDRLSA</sequence>
<evidence type="ECO:0000313" key="1">
    <source>
        <dbReference type="EMBL" id="MFD0888501.1"/>
    </source>
</evidence>
<dbReference type="Proteomes" id="UP001597024">
    <property type="component" value="Unassembled WGS sequence"/>
</dbReference>
<protein>
    <submittedName>
        <fullName evidence="1">DUF885 domain-containing protein</fullName>
    </submittedName>
</protein>
<organism evidence="1 2">
    <name type="scientific">Streptosporangium algeriense</name>
    <dbReference type="NCBI Taxonomy" id="1682748"/>
    <lineage>
        <taxon>Bacteria</taxon>
        <taxon>Bacillati</taxon>
        <taxon>Actinomycetota</taxon>
        <taxon>Actinomycetes</taxon>
        <taxon>Streptosporangiales</taxon>
        <taxon>Streptosporangiaceae</taxon>
        <taxon>Streptosporangium</taxon>
    </lineage>
</organism>
<proteinExistence type="predicted"/>
<comment type="caution">
    <text evidence="1">The sequence shown here is derived from an EMBL/GenBank/DDBJ whole genome shotgun (WGS) entry which is preliminary data.</text>
</comment>
<evidence type="ECO:0000313" key="2">
    <source>
        <dbReference type="Proteomes" id="UP001597024"/>
    </source>
</evidence>